<dbReference type="PANTHER" id="PTHR47718">
    <property type="entry name" value="OS01G0519700 PROTEIN"/>
    <property type="match status" value="1"/>
</dbReference>
<dbReference type="InterPro" id="IPR018289">
    <property type="entry name" value="MULE_transposase_dom"/>
</dbReference>
<evidence type="ECO:0000259" key="1">
    <source>
        <dbReference type="Pfam" id="PF10551"/>
    </source>
</evidence>
<keyword evidence="3" id="KW-1185">Reference proteome</keyword>
<dbReference type="EMBL" id="JBBWWQ010000017">
    <property type="protein sequence ID" value="KAK8924010.1"/>
    <property type="molecule type" value="Genomic_DNA"/>
</dbReference>
<name>A0AAP0FY78_9ASPA</name>
<dbReference type="PANTHER" id="PTHR47718:SF7">
    <property type="entry name" value="PROTEIN FAR1-RELATED SEQUENCE"/>
    <property type="match status" value="1"/>
</dbReference>
<evidence type="ECO:0000313" key="3">
    <source>
        <dbReference type="Proteomes" id="UP001418222"/>
    </source>
</evidence>
<organism evidence="2 3">
    <name type="scientific">Platanthera zijinensis</name>
    <dbReference type="NCBI Taxonomy" id="2320716"/>
    <lineage>
        <taxon>Eukaryota</taxon>
        <taxon>Viridiplantae</taxon>
        <taxon>Streptophyta</taxon>
        <taxon>Embryophyta</taxon>
        <taxon>Tracheophyta</taxon>
        <taxon>Spermatophyta</taxon>
        <taxon>Magnoliopsida</taxon>
        <taxon>Liliopsida</taxon>
        <taxon>Asparagales</taxon>
        <taxon>Orchidaceae</taxon>
        <taxon>Orchidoideae</taxon>
        <taxon>Orchideae</taxon>
        <taxon>Orchidinae</taxon>
        <taxon>Platanthera</taxon>
    </lineage>
</organism>
<protein>
    <submittedName>
        <fullName evidence="2">Protein FAR1-RELATED SEQUENCE 5</fullName>
    </submittedName>
</protein>
<dbReference type="AlphaFoldDB" id="A0AAP0FY78"/>
<evidence type="ECO:0000313" key="2">
    <source>
        <dbReference type="EMBL" id="KAK8924010.1"/>
    </source>
</evidence>
<accession>A0AAP0FY78</accession>
<proteinExistence type="predicted"/>
<feature type="domain" description="MULE transposase" evidence="1">
    <location>
        <begin position="1"/>
        <end position="81"/>
    </location>
</feature>
<dbReference type="Proteomes" id="UP001418222">
    <property type="component" value="Unassembled WGS sequence"/>
</dbReference>
<dbReference type="Pfam" id="PF10551">
    <property type="entry name" value="MULE"/>
    <property type="match status" value="1"/>
</dbReference>
<comment type="caution">
    <text evidence="2">The sequence shown here is derived from an EMBL/GenBank/DDBJ whole genome shotgun (WGS) entry which is preliminary data.</text>
</comment>
<reference evidence="2 3" key="1">
    <citation type="journal article" date="2022" name="Nat. Plants">
        <title>Genomes of leafy and leafless Platanthera orchids illuminate the evolution of mycoheterotrophy.</title>
        <authorList>
            <person name="Li M.H."/>
            <person name="Liu K.W."/>
            <person name="Li Z."/>
            <person name="Lu H.C."/>
            <person name="Ye Q.L."/>
            <person name="Zhang D."/>
            <person name="Wang J.Y."/>
            <person name="Li Y.F."/>
            <person name="Zhong Z.M."/>
            <person name="Liu X."/>
            <person name="Yu X."/>
            <person name="Liu D.K."/>
            <person name="Tu X.D."/>
            <person name="Liu B."/>
            <person name="Hao Y."/>
            <person name="Liao X.Y."/>
            <person name="Jiang Y.T."/>
            <person name="Sun W.H."/>
            <person name="Chen J."/>
            <person name="Chen Y.Q."/>
            <person name="Ai Y."/>
            <person name="Zhai J.W."/>
            <person name="Wu S.S."/>
            <person name="Zhou Z."/>
            <person name="Hsiao Y.Y."/>
            <person name="Wu W.L."/>
            <person name="Chen Y.Y."/>
            <person name="Lin Y.F."/>
            <person name="Hsu J.L."/>
            <person name="Li C.Y."/>
            <person name="Wang Z.W."/>
            <person name="Zhao X."/>
            <person name="Zhong W.Y."/>
            <person name="Ma X.K."/>
            <person name="Ma L."/>
            <person name="Huang J."/>
            <person name="Chen G.Z."/>
            <person name="Huang M.Z."/>
            <person name="Huang L."/>
            <person name="Peng D.H."/>
            <person name="Luo Y.B."/>
            <person name="Zou S.Q."/>
            <person name="Chen S.P."/>
            <person name="Lan S."/>
            <person name="Tsai W.C."/>
            <person name="Van de Peer Y."/>
            <person name="Liu Z.J."/>
        </authorList>
    </citation>
    <scope>NUCLEOTIDE SEQUENCE [LARGE SCALE GENOMIC DNA]</scope>
    <source>
        <strain evidence="2">Lor287</strain>
    </source>
</reference>
<gene>
    <name evidence="2" type="primary">FRS5</name>
    <name evidence="2" type="ORF">KSP39_PZI019356</name>
</gene>
<sequence>MPFAPFTGVNHHKQSSLFGCALLADETEETFKWLFEQWLSCMLGKSPGAIITDMDGAMYNAIKKVFPTTRHRFFSWHIQKNLLEHIHSIRDANSEFLVDY</sequence>